<evidence type="ECO:0000256" key="3">
    <source>
        <dbReference type="SAM" id="Phobius"/>
    </source>
</evidence>
<evidence type="ECO:0000313" key="6">
    <source>
        <dbReference type="Proteomes" id="UP000604273"/>
    </source>
</evidence>
<name>A0A8H4WVC2_9HYPO</name>
<proteinExistence type="inferred from homology"/>
<feature type="region of interest" description="Disordered" evidence="2">
    <location>
        <begin position="839"/>
        <end position="890"/>
    </location>
</feature>
<keyword evidence="3" id="KW-0812">Transmembrane</keyword>
<dbReference type="GO" id="GO:0016192">
    <property type="term" value="P:vesicle-mediated transport"/>
    <property type="evidence" value="ECO:0007669"/>
    <property type="project" value="InterPro"/>
</dbReference>
<dbReference type="PANTHER" id="PTHR13056:SF0">
    <property type="entry name" value="VACUOLAR FUSION PROTEIN CCZ1 HOMOLOG-RELATED"/>
    <property type="match status" value="1"/>
</dbReference>
<accession>A0A8H4WVC2</accession>
<protein>
    <recommendedName>
        <fullName evidence="4">CCZ1/INTU/HSP4 first Longin domain-containing protein</fullName>
    </recommendedName>
</protein>
<dbReference type="EMBL" id="JABFAI010000167">
    <property type="protein sequence ID" value="KAF4951767.1"/>
    <property type="molecule type" value="Genomic_DNA"/>
</dbReference>
<feature type="compositionally biased region" description="Polar residues" evidence="2">
    <location>
        <begin position="438"/>
        <end position="447"/>
    </location>
</feature>
<feature type="region of interest" description="Disordered" evidence="2">
    <location>
        <begin position="1202"/>
        <end position="1232"/>
    </location>
</feature>
<feature type="transmembrane region" description="Helical" evidence="3">
    <location>
        <begin position="349"/>
        <end position="367"/>
    </location>
</feature>
<comment type="similarity">
    <text evidence="1">Belongs to the CCZ1 family.</text>
</comment>
<dbReference type="OrthoDB" id="240546at2759"/>
<dbReference type="Proteomes" id="UP000604273">
    <property type="component" value="Unassembled WGS sequence"/>
</dbReference>
<evidence type="ECO:0000256" key="1">
    <source>
        <dbReference type="ARBA" id="ARBA00005352"/>
    </source>
</evidence>
<feature type="compositionally biased region" description="Basic and acidic residues" evidence="2">
    <location>
        <begin position="1220"/>
        <end position="1232"/>
    </location>
</feature>
<dbReference type="GO" id="GO:0035658">
    <property type="term" value="C:Mon1-Ccz1 complex"/>
    <property type="evidence" value="ECO:0007669"/>
    <property type="project" value="InterPro"/>
</dbReference>
<reference evidence="5" key="1">
    <citation type="journal article" date="2020" name="BMC Genomics">
        <title>Correction to: Identification and distribution of gene clusters required for synthesis of sphingolipid metabolism inhibitors in diverse species of the filamentous fungus Fusarium.</title>
        <authorList>
            <person name="Kim H.S."/>
            <person name="Lohmar J.M."/>
            <person name="Busman M."/>
            <person name="Brown D.W."/>
            <person name="Naumann T.A."/>
            <person name="Divon H.H."/>
            <person name="Lysoe E."/>
            <person name="Uhlig S."/>
            <person name="Proctor R.H."/>
        </authorList>
    </citation>
    <scope>NUCLEOTIDE SEQUENCE</scope>
    <source>
        <strain evidence="5">NRRL 45417</strain>
    </source>
</reference>
<reference evidence="5" key="2">
    <citation type="submission" date="2020-05" db="EMBL/GenBank/DDBJ databases">
        <authorList>
            <person name="Kim H.-S."/>
            <person name="Proctor R.H."/>
            <person name="Brown D.W."/>
        </authorList>
    </citation>
    <scope>NUCLEOTIDE SEQUENCE</scope>
    <source>
        <strain evidence="5">NRRL 45417</strain>
    </source>
</reference>
<feature type="region of interest" description="Disordered" evidence="2">
    <location>
        <begin position="773"/>
        <end position="794"/>
    </location>
</feature>
<keyword evidence="3" id="KW-0472">Membrane</keyword>
<keyword evidence="3" id="KW-1133">Transmembrane helix</keyword>
<sequence length="1281" mass="143361">MDEIYHKIAEFNSRRIVQTHDVLSFKYSELWSRDDTGIVDYHEGVTTIPDVASWLAMETRTGKTGPESLILRLIWPKFILDDNCVELPEDAKNQILEKFGLELAYNYFSSCVAGVNAFPKIVKSQANQQAYTFCYAPKLASIWSHTCFRPPSLRPGVTYGMILAGDKEQHYLKKLLKSKSKWSLSTASHAMFPAFLFAFMFHGEIEVTQNNMKPGIQQIEARTGYSDFKTERKHIAAGELGTLSAQMSGFAVRLASTERKDKTLQKLLEFVQQRLSLGQSSNPEADELMKNHVGVLQKRLMMQAMDREYTLKRVQIQIDVLNNLISENYSLSNYIISISTLRDAASMKTLAFVTMFFLPGSFISALFSTDLFDWDSAQADGGDIGIKTTPQFRLYWAVTIPLTLITFILYFIWAEFSSFDRSQRRERRRWGFPRTESMKAQDQTRSPMQVLKDQRERVSEAYAMAKRRQTVFGQGDKDESIGGSTISEAFARRQAAVHRNNMTSRSASGTGNPAQGTVVPAQLGFLTIFNPTLSNTDETIEDQIVYYASVTTQAAHNKRRRTRGQPTQNISPEERNERLRQIGLAQGMASFSRGFASGSTVDTVDTEKSRVILHELEPGWWILASVDLTKLPLPPRLATKKSQAAEERYEYSSREMKPASLLLRDLLRAHSIFLMHHDSSLSALFVRNKRTKFITILSRYWDLYLSTWNVMMHGNPAREIFGGIPIAASGELGVGVGEEERGSGERAVLEGLVGRIEGLVDLVVSKFGDYNPELPPPSDPYGDPEQWLGTGREPGPDDGAIFLGIGALSRKSLRDVTHWMEDLYTWGNHAYGIIESPTSVRRAKRRRAADRQQAAQDRTGAPASELTKSSAGEQAGESSDKHQPQIQVAEDGKLEKMVSYLKLGYGTYWSLPGGTGSGNSPTRQTESPQQDSEPAQDTTKLARPSLAERTPSYEAAGHYLIGLKGEINEDYSGTDSASSDDAGAGANNSRTVLRTVNVELESEALDRPEAITVRDFEHPASALTQSQVVGNMIPGYDSHDLNKAKKLRVVVYVNRPFMFTFLFNLRTDSLAMDSLYRSLHHQLAPLRKPLLLSTSYRPERPGTNSGSGSNHFGNSIYDLVWDPVSLTVHSSIPNIPEVYDDTEPWSRPDALNTHLHLVNLYIGTRSRSTALERTKKSSRGWWIVWTRLLDRQEDAATGNLSTIHECGADPNTDQNTSQDEGERKYSGPDPRYPDVAKEIFLIRRASDHVGFRTDSAEGAGKLAQGIGVDTRRYVEELLNLL</sequence>
<evidence type="ECO:0000256" key="2">
    <source>
        <dbReference type="SAM" id="MobiDB-lite"/>
    </source>
</evidence>
<evidence type="ECO:0000259" key="4">
    <source>
        <dbReference type="Pfam" id="PF19031"/>
    </source>
</evidence>
<evidence type="ECO:0000313" key="5">
    <source>
        <dbReference type="EMBL" id="KAF4951767.1"/>
    </source>
</evidence>
<feature type="region of interest" description="Disordered" evidence="2">
    <location>
        <begin position="911"/>
        <end position="953"/>
    </location>
</feature>
<organism evidence="5 6">
    <name type="scientific">Fusarium gaditjirri</name>
    <dbReference type="NCBI Taxonomy" id="282569"/>
    <lineage>
        <taxon>Eukaryota</taxon>
        <taxon>Fungi</taxon>
        <taxon>Dikarya</taxon>
        <taxon>Ascomycota</taxon>
        <taxon>Pezizomycotina</taxon>
        <taxon>Sordariomycetes</taxon>
        <taxon>Hypocreomycetidae</taxon>
        <taxon>Hypocreales</taxon>
        <taxon>Nectriaceae</taxon>
        <taxon>Fusarium</taxon>
        <taxon>Fusarium nisikadoi species complex</taxon>
    </lineage>
</organism>
<comment type="caution">
    <text evidence="5">The sequence shown here is derived from an EMBL/GenBank/DDBJ whole genome shotgun (WGS) entry which is preliminary data.</text>
</comment>
<feature type="domain" description="CCZ1/INTU/HSP4 first Longin" evidence="4">
    <location>
        <begin position="525"/>
        <end position="629"/>
    </location>
</feature>
<feature type="compositionally biased region" description="Polar residues" evidence="2">
    <location>
        <begin position="918"/>
        <end position="939"/>
    </location>
</feature>
<feature type="transmembrane region" description="Helical" evidence="3">
    <location>
        <begin position="394"/>
        <end position="419"/>
    </location>
</feature>
<dbReference type="Pfam" id="PF19031">
    <property type="entry name" value="Intu_longin_1"/>
    <property type="match status" value="1"/>
</dbReference>
<feature type="region of interest" description="Disordered" evidence="2">
    <location>
        <begin position="430"/>
        <end position="451"/>
    </location>
</feature>
<dbReference type="InterPro" id="IPR013176">
    <property type="entry name" value="Ccz1"/>
</dbReference>
<dbReference type="Gene3D" id="1.20.58.340">
    <property type="entry name" value="Magnesium transport protein CorA, transmembrane region"/>
    <property type="match status" value="1"/>
</dbReference>
<dbReference type="PANTHER" id="PTHR13056">
    <property type="entry name" value="VACUOLAR FUSION PROTEIN CCZ1 HOMOLOG-RELATED"/>
    <property type="match status" value="1"/>
</dbReference>
<gene>
    <name evidence="5" type="ORF">FGADI_7230</name>
</gene>
<dbReference type="InterPro" id="IPR043987">
    <property type="entry name" value="CCZ1/INTU/HSP4_longin_1"/>
</dbReference>
<keyword evidence="6" id="KW-1185">Reference proteome</keyword>